<protein>
    <submittedName>
        <fullName evidence="1">Uncharacterized protein</fullName>
    </submittedName>
</protein>
<reference evidence="1" key="1">
    <citation type="submission" date="2020-04" db="EMBL/GenBank/DDBJ databases">
        <authorList>
            <person name="Chiriac C."/>
            <person name="Salcher M."/>
            <person name="Ghai R."/>
            <person name="Kavagutti S V."/>
        </authorList>
    </citation>
    <scope>NUCLEOTIDE SEQUENCE</scope>
</reference>
<evidence type="ECO:0000313" key="1">
    <source>
        <dbReference type="EMBL" id="CAB4132072.1"/>
    </source>
</evidence>
<accession>A0A6J5LEQ2</accession>
<proteinExistence type="predicted"/>
<name>A0A6J5LEQ2_9CAUD</name>
<sequence>MQITIRRSPAATTSHDNIEACIVVDNGCLQFVTRDRRVTILAPSQWLEVSSIPDTPAEQVIEGVAKLVN</sequence>
<gene>
    <name evidence="1" type="ORF">UFOVP134_19</name>
</gene>
<dbReference type="EMBL" id="LR796258">
    <property type="protein sequence ID" value="CAB4132072.1"/>
    <property type="molecule type" value="Genomic_DNA"/>
</dbReference>
<organism evidence="1">
    <name type="scientific">uncultured Caudovirales phage</name>
    <dbReference type="NCBI Taxonomy" id="2100421"/>
    <lineage>
        <taxon>Viruses</taxon>
        <taxon>Duplodnaviria</taxon>
        <taxon>Heunggongvirae</taxon>
        <taxon>Uroviricota</taxon>
        <taxon>Caudoviricetes</taxon>
        <taxon>Peduoviridae</taxon>
        <taxon>Maltschvirus</taxon>
        <taxon>Maltschvirus maltsch</taxon>
    </lineage>
</organism>